<protein>
    <recommendedName>
        <fullName evidence="4">Transposase IS701-like DDE domain-containing protein</fullName>
    </recommendedName>
</protein>
<gene>
    <name evidence="2" type="ORF">Pa4123_62160</name>
</gene>
<comment type="caution">
    <text evidence="2">The sequence shown here is derived from an EMBL/GenBank/DDBJ whole genome shotgun (WGS) entry which is preliminary data.</text>
</comment>
<organism evidence="2 3">
    <name type="scientific">Phytohabitans aurantiacus</name>
    <dbReference type="NCBI Taxonomy" id="3016789"/>
    <lineage>
        <taxon>Bacteria</taxon>
        <taxon>Bacillati</taxon>
        <taxon>Actinomycetota</taxon>
        <taxon>Actinomycetes</taxon>
        <taxon>Micromonosporales</taxon>
        <taxon>Micromonosporaceae</taxon>
    </lineage>
</organism>
<feature type="compositionally biased region" description="Basic and acidic residues" evidence="1">
    <location>
        <begin position="90"/>
        <end position="105"/>
    </location>
</feature>
<feature type="compositionally biased region" description="Gly residues" evidence="1">
    <location>
        <begin position="47"/>
        <end position="57"/>
    </location>
</feature>
<accession>A0ABQ5R3F0</accession>
<feature type="region of interest" description="Disordered" evidence="1">
    <location>
        <begin position="33"/>
        <end position="69"/>
    </location>
</feature>
<keyword evidence="3" id="KW-1185">Reference proteome</keyword>
<dbReference type="EMBL" id="BSDI01000038">
    <property type="protein sequence ID" value="GLI00940.1"/>
    <property type="molecule type" value="Genomic_DNA"/>
</dbReference>
<evidence type="ECO:0008006" key="4">
    <source>
        <dbReference type="Google" id="ProtNLM"/>
    </source>
</evidence>
<evidence type="ECO:0000256" key="1">
    <source>
        <dbReference type="SAM" id="MobiDB-lite"/>
    </source>
</evidence>
<feature type="region of interest" description="Disordered" evidence="1">
    <location>
        <begin position="83"/>
        <end position="111"/>
    </location>
</feature>
<sequence length="111" mass="12130">MEPSKIDDRLKRMPCGRRVQWPRAHVDIELAPAQRPGEVGHATVAGDQGGEVAGRGGTSQTVTLPSPGGPCKLAHLLYPLLKRKAGRPRAGNERKPPRDPVEIHHLSARRR</sequence>
<name>A0ABQ5R3F0_9ACTN</name>
<evidence type="ECO:0000313" key="2">
    <source>
        <dbReference type="EMBL" id="GLI00940.1"/>
    </source>
</evidence>
<dbReference type="Proteomes" id="UP001144280">
    <property type="component" value="Unassembled WGS sequence"/>
</dbReference>
<reference evidence="2" key="1">
    <citation type="submission" date="2022-12" db="EMBL/GenBank/DDBJ databases">
        <title>New Phytohabitans aurantiacus sp. RD004123 nov., an actinomycete isolated from soil.</title>
        <authorList>
            <person name="Triningsih D.W."/>
            <person name="Harunari E."/>
            <person name="Igarashi Y."/>
        </authorList>
    </citation>
    <scope>NUCLEOTIDE SEQUENCE</scope>
    <source>
        <strain evidence="2">RD004123</strain>
    </source>
</reference>
<evidence type="ECO:0000313" key="3">
    <source>
        <dbReference type="Proteomes" id="UP001144280"/>
    </source>
</evidence>
<proteinExistence type="predicted"/>